<protein>
    <submittedName>
        <fullName evidence="2">Uncharacterized protein</fullName>
    </submittedName>
</protein>
<sequence length="230" mass="25423">MPVIKPKNDLRNEESGVYSGPLPKAGPYKGVVNGMWYNTIKKGDNAGEDQYTVSVKITEGQYKGFTTLHNLPQLKQNGWSTNQFLDAMTDGSEKQRKLLRDWFYDNGCDVAPDDEANKIGVPVRKILSPKGPKAKGFTPVGKEIGFILKKDNYGDQERMIVDRFVLNVNDPEPEQESDDDNLGAPEDDSTPDDSTPDTDAAEDDSTEDVDTEDSPPSEDGDGDDDDDPWS</sequence>
<organism evidence="2 3">
    <name type="scientific">Mycobacterium phage Indlulamithi</name>
    <dbReference type="NCBI Taxonomy" id="2656582"/>
    <lineage>
        <taxon>Viruses</taxon>
        <taxon>Duplodnaviria</taxon>
        <taxon>Heunggongvirae</taxon>
        <taxon>Uroviricota</taxon>
        <taxon>Caudoviricetes</taxon>
        <taxon>Indlulamithivirus</taxon>
        <taxon>Indlulamithivirus indlulamithi</taxon>
    </lineage>
</organism>
<dbReference type="Proteomes" id="UP000423609">
    <property type="component" value="Segment"/>
</dbReference>
<feature type="region of interest" description="Disordered" evidence="1">
    <location>
        <begin position="1"/>
        <end position="23"/>
    </location>
</feature>
<evidence type="ECO:0000313" key="2">
    <source>
        <dbReference type="EMBL" id="QGJ90108.1"/>
    </source>
</evidence>
<dbReference type="KEGG" id="vg:55624507"/>
<accession>A0A649VCP8</accession>
<evidence type="ECO:0000256" key="1">
    <source>
        <dbReference type="SAM" id="MobiDB-lite"/>
    </source>
</evidence>
<dbReference type="GeneID" id="55624507"/>
<feature type="compositionally biased region" description="Acidic residues" evidence="1">
    <location>
        <begin position="171"/>
        <end position="230"/>
    </location>
</feature>
<reference evidence="2 3" key="1">
    <citation type="submission" date="2019-10" db="EMBL/GenBank/DDBJ databases">
        <authorList>
            <person name="Garlena R.A."/>
            <person name="Russell D.A."/>
            <person name="Pope W.H."/>
            <person name="Jacobs-Sera D."/>
            <person name="Hatfull G.F."/>
        </authorList>
    </citation>
    <scope>NUCLEOTIDE SEQUENCE [LARGE SCALE GENOMIC DNA]</scope>
</reference>
<gene>
    <name evidence="2" type="primary">70</name>
    <name evidence="2" type="ORF">PBI_INDLULAMITHI_70</name>
</gene>
<dbReference type="EMBL" id="MN585993">
    <property type="protein sequence ID" value="QGJ90108.1"/>
    <property type="molecule type" value="Genomic_DNA"/>
</dbReference>
<dbReference type="RefSeq" id="YP_009853821.1">
    <property type="nucleotide sequence ID" value="NC_048824.1"/>
</dbReference>
<feature type="compositionally biased region" description="Basic and acidic residues" evidence="1">
    <location>
        <begin position="1"/>
        <end position="14"/>
    </location>
</feature>
<keyword evidence="3" id="KW-1185">Reference proteome</keyword>
<evidence type="ECO:0000313" key="3">
    <source>
        <dbReference type="Proteomes" id="UP000423609"/>
    </source>
</evidence>
<feature type="region of interest" description="Disordered" evidence="1">
    <location>
        <begin position="170"/>
        <end position="230"/>
    </location>
</feature>
<name>A0A649VCP8_9CAUD</name>
<proteinExistence type="predicted"/>